<evidence type="ECO:0000256" key="13">
    <source>
        <dbReference type="ARBA" id="ARBA00023209"/>
    </source>
</evidence>
<keyword evidence="7 16" id="KW-0812">Transmembrane</keyword>
<keyword evidence="9" id="KW-0460">Magnesium</keyword>
<evidence type="ECO:0000256" key="3">
    <source>
        <dbReference type="ARBA" id="ARBA00004127"/>
    </source>
</evidence>
<dbReference type="GO" id="GO:0004307">
    <property type="term" value="F:ethanolaminephosphotransferase activity"/>
    <property type="evidence" value="ECO:0007669"/>
    <property type="project" value="TreeGrafter"/>
</dbReference>
<comment type="pathway">
    <text evidence="4">Lipid metabolism.</text>
</comment>
<dbReference type="AlphaFoldDB" id="A0A8J6FBN7"/>
<evidence type="ECO:0000256" key="6">
    <source>
        <dbReference type="ARBA" id="ARBA00022516"/>
    </source>
</evidence>
<feature type="transmembrane region" description="Helical" evidence="16">
    <location>
        <begin position="67"/>
        <end position="89"/>
    </location>
</feature>
<gene>
    <name evidence="17" type="ORF">GDO78_008441</name>
</gene>
<feature type="transmembrane region" description="Helical" evidence="16">
    <location>
        <begin position="136"/>
        <end position="155"/>
    </location>
</feature>
<dbReference type="PANTHER" id="PTHR10414">
    <property type="entry name" value="ETHANOLAMINEPHOSPHOTRANSFERASE"/>
    <property type="match status" value="1"/>
</dbReference>
<evidence type="ECO:0000256" key="7">
    <source>
        <dbReference type="ARBA" id="ARBA00022692"/>
    </source>
</evidence>
<evidence type="ECO:0000256" key="12">
    <source>
        <dbReference type="ARBA" id="ARBA00023136"/>
    </source>
</evidence>
<keyword evidence="12 16" id="KW-0472">Membrane</keyword>
<keyword evidence="15" id="KW-1208">Phospholipid metabolism</keyword>
<evidence type="ECO:0000256" key="8">
    <source>
        <dbReference type="ARBA" id="ARBA00022723"/>
    </source>
</evidence>
<feature type="transmembrane region" description="Helical" evidence="16">
    <location>
        <begin position="24"/>
        <end position="46"/>
    </location>
</feature>
<evidence type="ECO:0000256" key="2">
    <source>
        <dbReference type="ARBA" id="ARBA00001946"/>
    </source>
</evidence>
<reference evidence="17" key="1">
    <citation type="thesis" date="2020" institute="ProQuest LLC" country="789 East Eisenhower Parkway, Ann Arbor, MI, USA">
        <title>Comparative Genomics and Chromosome Evolution.</title>
        <authorList>
            <person name="Mudd A.B."/>
        </authorList>
    </citation>
    <scope>NUCLEOTIDE SEQUENCE</scope>
    <source>
        <strain evidence="17">HN-11 Male</strain>
        <tissue evidence="17">Kidney and liver</tissue>
    </source>
</reference>
<comment type="similarity">
    <text evidence="5">Belongs to the CDP-alcohol phosphatidyltransferase class-I family.</text>
</comment>
<dbReference type="GO" id="GO:0006646">
    <property type="term" value="P:phosphatidylethanolamine biosynthetic process"/>
    <property type="evidence" value="ECO:0007669"/>
    <property type="project" value="TreeGrafter"/>
</dbReference>
<dbReference type="GO" id="GO:0005789">
    <property type="term" value="C:endoplasmic reticulum membrane"/>
    <property type="evidence" value="ECO:0007669"/>
    <property type="project" value="TreeGrafter"/>
</dbReference>
<dbReference type="InterPro" id="IPR014472">
    <property type="entry name" value="CHOPT"/>
</dbReference>
<evidence type="ECO:0000256" key="11">
    <source>
        <dbReference type="ARBA" id="ARBA00023098"/>
    </source>
</evidence>
<keyword evidence="6" id="KW-0444">Lipid biosynthesis</keyword>
<dbReference type="GO" id="GO:0046872">
    <property type="term" value="F:metal ion binding"/>
    <property type="evidence" value="ECO:0007669"/>
    <property type="project" value="UniProtKB-KW"/>
</dbReference>
<evidence type="ECO:0000256" key="1">
    <source>
        <dbReference type="ARBA" id="ARBA00001936"/>
    </source>
</evidence>
<dbReference type="OrthoDB" id="196717at2759"/>
<evidence type="ECO:0000313" key="17">
    <source>
        <dbReference type="EMBL" id="KAG9485363.1"/>
    </source>
</evidence>
<comment type="caution">
    <text evidence="17">The sequence shown here is derived from an EMBL/GenBank/DDBJ whole genome shotgun (WGS) entry which is preliminary data.</text>
</comment>
<keyword evidence="13" id="KW-0594">Phospholipid biosynthesis</keyword>
<keyword evidence="8" id="KW-0479">Metal-binding</keyword>
<evidence type="ECO:0000256" key="5">
    <source>
        <dbReference type="ARBA" id="ARBA00010441"/>
    </source>
</evidence>
<comment type="cofactor">
    <cofactor evidence="2">
        <name>Mg(2+)</name>
        <dbReference type="ChEBI" id="CHEBI:18420"/>
    </cofactor>
</comment>
<evidence type="ECO:0000256" key="16">
    <source>
        <dbReference type="SAM" id="Phobius"/>
    </source>
</evidence>
<accession>A0A8J6FBN7</accession>
<evidence type="ECO:0000256" key="10">
    <source>
        <dbReference type="ARBA" id="ARBA00022989"/>
    </source>
</evidence>
<keyword evidence="18" id="KW-1185">Reference proteome</keyword>
<keyword evidence="14" id="KW-0464">Manganese</keyword>
<evidence type="ECO:0000256" key="9">
    <source>
        <dbReference type="ARBA" id="ARBA00022842"/>
    </source>
</evidence>
<evidence type="ECO:0000313" key="18">
    <source>
        <dbReference type="Proteomes" id="UP000770717"/>
    </source>
</evidence>
<comment type="cofactor">
    <cofactor evidence="1">
        <name>Mn(2+)</name>
        <dbReference type="ChEBI" id="CHEBI:29035"/>
    </cofactor>
</comment>
<evidence type="ECO:0000256" key="15">
    <source>
        <dbReference type="ARBA" id="ARBA00023264"/>
    </source>
</evidence>
<evidence type="ECO:0000256" key="14">
    <source>
        <dbReference type="ARBA" id="ARBA00023211"/>
    </source>
</evidence>
<organism evidence="17 18">
    <name type="scientific">Eleutherodactylus coqui</name>
    <name type="common">Puerto Rican coqui</name>
    <dbReference type="NCBI Taxonomy" id="57060"/>
    <lineage>
        <taxon>Eukaryota</taxon>
        <taxon>Metazoa</taxon>
        <taxon>Chordata</taxon>
        <taxon>Craniata</taxon>
        <taxon>Vertebrata</taxon>
        <taxon>Euteleostomi</taxon>
        <taxon>Amphibia</taxon>
        <taxon>Batrachia</taxon>
        <taxon>Anura</taxon>
        <taxon>Neobatrachia</taxon>
        <taxon>Hyloidea</taxon>
        <taxon>Eleutherodactylidae</taxon>
        <taxon>Eleutherodactylinae</taxon>
        <taxon>Eleutherodactylus</taxon>
        <taxon>Eleutherodactylus</taxon>
    </lineage>
</organism>
<dbReference type="EMBL" id="WNTK01000004">
    <property type="protein sequence ID" value="KAG9485363.1"/>
    <property type="molecule type" value="Genomic_DNA"/>
</dbReference>
<comment type="subcellular location">
    <subcellularLocation>
        <location evidence="3">Endomembrane system</location>
        <topology evidence="3">Multi-pass membrane protein</topology>
    </subcellularLocation>
</comment>
<keyword evidence="10 16" id="KW-1133">Transmembrane helix</keyword>
<evidence type="ECO:0000256" key="4">
    <source>
        <dbReference type="ARBA" id="ARBA00005189"/>
    </source>
</evidence>
<dbReference type="GO" id="GO:0004142">
    <property type="term" value="F:diacylglycerol cholinephosphotransferase activity"/>
    <property type="evidence" value="ECO:0007669"/>
    <property type="project" value="TreeGrafter"/>
</dbReference>
<dbReference type="PANTHER" id="PTHR10414:SF27">
    <property type="entry name" value="CHOLINE_ETHANOLAMINEPHOSPHOTRANSFERASE 1"/>
    <property type="match status" value="1"/>
</dbReference>
<protein>
    <submittedName>
        <fullName evidence="17">Uncharacterized protein</fullName>
    </submittedName>
</protein>
<dbReference type="GO" id="GO:0005794">
    <property type="term" value="C:Golgi apparatus"/>
    <property type="evidence" value="ECO:0007669"/>
    <property type="project" value="TreeGrafter"/>
</dbReference>
<proteinExistence type="inferred from homology"/>
<name>A0A8J6FBN7_ELECQ</name>
<keyword evidence="11" id="KW-0443">Lipid metabolism</keyword>
<dbReference type="Proteomes" id="UP000770717">
    <property type="component" value="Unassembled WGS sequence"/>
</dbReference>
<sequence>MFFCCFAGMFMFYCAHWQTYVSGMLRFGIIDVTEVQIFIIIMHLLAVIGGPDLWQSMIPVLNVQVKLVPAFCTVAGTVFSSVNYFQVIFTGGVGKNGSTIAVAHMTKSEMHLQDTAFIGPALLFFNQYFNSFIDEYIVLWIALVFSLFDLIRYSISVCNQIASHLHIEVFRIKTHATHSNRHYVS</sequence>